<protein>
    <submittedName>
        <fullName evidence="6">Redoxin domain-containing protein</fullName>
    </submittedName>
</protein>
<evidence type="ECO:0000313" key="7">
    <source>
        <dbReference type="Proteomes" id="UP001597387"/>
    </source>
</evidence>
<proteinExistence type="predicted"/>
<comment type="caution">
    <text evidence="6">The sequence shown here is derived from an EMBL/GenBank/DDBJ whole genome shotgun (WGS) entry which is preliminary data.</text>
</comment>
<dbReference type="InterPro" id="IPR050553">
    <property type="entry name" value="Thioredoxin_ResA/DsbE_sf"/>
</dbReference>
<dbReference type="CDD" id="cd02966">
    <property type="entry name" value="TlpA_like_family"/>
    <property type="match status" value="1"/>
</dbReference>
<dbReference type="InterPro" id="IPR036249">
    <property type="entry name" value="Thioredoxin-like_sf"/>
</dbReference>
<accession>A0ABW4ZMN5</accession>
<feature type="domain" description="Thioredoxin" evidence="5">
    <location>
        <begin position="4"/>
        <end position="167"/>
    </location>
</feature>
<dbReference type="PANTHER" id="PTHR42852:SF6">
    <property type="entry name" value="THIOL:DISULFIDE INTERCHANGE PROTEIN DSBE"/>
    <property type="match status" value="1"/>
</dbReference>
<dbReference type="InterPro" id="IPR000866">
    <property type="entry name" value="AhpC/TSA"/>
</dbReference>
<gene>
    <name evidence="6" type="ORF">ACFSJU_12730</name>
</gene>
<evidence type="ECO:0000256" key="1">
    <source>
        <dbReference type="ARBA" id="ARBA00004196"/>
    </source>
</evidence>
<name>A0ABW4ZMN5_9SPHI</name>
<keyword evidence="7" id="KW-1185">Reference proteome</keyword>
<keyword evidence="4" id="KW-0676">Redox-active center</keyword>
<dbReference type="Gene3D" id="3.40.30.10">
    <property type="entry name" value="Glutaredoxin"/>
    <property type="match status" value="1"/>
</dbReference>
<evidence type="ECO:0000256" key="4">
    <source>
        <dbReference type="ARBA" id="ARBA00023284"/>
    </source>
</evidence>
<reference evidence="7" key="1">
    <citation type="journal article" date="2019" name="Int. J. Syst. Evol. Microbiol.">
        <title>The Global Catalogue of Microorganisms (GCM) 10K type strain sequencing project: providing services to taxonomists for standard genome sequencing and annotation.</title>
        <authorList>
            <consortium name="The Broad Institute Genomics Platform"/>
            <consortium name="The Broad Institute Genome Sequencing Center for Infectious Disease"/>
            <person name="Wu L."/>
            <person name="Ma J."/>
        </authorList>
    </citation>
    <scope>NUCLEOTIDE SEQUENCE [LARGE SCALE GENOMIC DNA]</scope>
    <source>
        <strain evidence="7">KCTC 42217</strain>
    </source>
</reference>
<evidence type="ECO:0000313" key="6">
    <source>
        <dbReference type="EMBL" id="MFD2163263.1"/>
    </source>
</evidence>
<keyword evidence="3" id="KW-1015">Disulfide bond</keyword>
<evidence type="ECO:0000256" key="2">
    <source>
        <dbReference type="ARBA" id="ARBA00022748"/>
    </source>
</evidence>
<dbReference type="InterPro" id="IPR013766">
    <property type="entry name" value="Thioredoxin_domain"/>
</dbReference>
<sequence>MRSARITKALGLIVLVFFVLFTGNVKAQTVKLLSISQLEDRINNGGDTVYVVNFWATWCAPCIAELPYFEKLQSVYKAQPLKVLLVSLDFKSKLSKVVIPFVRNKKLNNEVYLLNEPNAQEYIDRVSKDWSGAIPATLVYNKKKNVRKFYEKEFTYAELETTYQSSK</sequence>
<organism evidence="6 7">
    <name type="scientific">Paradesertivirga mongoliensis</name>
    <dbReference type="NCBI Taxonomy" id="2100740"/>
    <lineage>
        <taxon>Bacteria</taxon>
        <taxon>Pseudomonadati</taxon>
        <taxon>Bacteroidota</taxon>
        <taxon>Sphingobacteriia</taxon>
        <taxon>Sphingobacteriales</taxon>
        <taxon>Sphingobacteriaceae</taxon>
        <taxon>Paradesertivirga</taxon>
    </lineage>
</organism>
<dbReference type="RefSeq" id="WP_255901167.1">
    <property type="nucleotide sequence ID" value="NZ_JAFMZO010000002.1"/>
</dbReference>
<keyword evidence="2" id="KW-0201">Cytochrome c-type biogenesis</keyword>
<dbReference type="Pfam" id="PF00578">
    <property type="entry name" value="AhpC-TSA"/>
    <property type="match status" value="1"/>
</dbReference>
<dbReference type="EMBL" id="JBHUHZ010000002">
    <property type="protein sequence ID" value="MFD2163263.1"/>
    <property type="molecule type" value="Genomic_DNA"/>
</dbReference>
<evidence type="ECO:0000256" key="3">
    <source>
        <dbReference type="ARBA" id="ARBA00023157"/>
    </source>
</evidence>
<dbReference type="PROSITE" id="PS51352">
    <property type="entry name" value="THIOREDOXIN_2"/>
    <property type="match status" value="1"/>
</dbReference>
<dbReference type="PANTHER" id="PTHR42852">
    <property type="entry name" value="THIOL:DISULFIDE INTERCHANGE PROTEIN DSBE"/>
    <property type="match status" value="1"/>
</dbReference>
<dbReference type="Proteomes" id="UP001597387">
    <property type="component" value="Unassembled WGS sequence"/>
</dbReference>
<evidence type="ECO:0000259" key="5">
    <source>
        <dbReference type="PROSITE" id="PS51352"/>
    </source>
</evidence>
<dbReference type="SUPFAM" id="SSF52833">
    <property type="entry name" value="Thioredoxin-like"/>
    <property type="match status" value="1"/>
</dbReference>
<comment type="subcellular location">
    <subcellularLocation>
        <location evidence="1">Cell envelope</location>
    </subcellularLocation>
</comment>